<dbReference type="GeneID" id="81424486"/>
<evidence type="ECO:0000313" key="4">
    <source>
        <dbReference type="EMBL" id="KAJ5167591.1"/>
    </source>
</evidence>
<gene>
    <name evidence="4" type="ORF">N7482_003185</name>
</gene>
<feature type="chain" id="PRO_5040756940" description="PBP domain-containing protein" evidence="2">
    <location>
        <begin position="22"/>
        <end position="384"/>
    </location>
</feature>
<dbReference type="Gene3D" id="3.40.190.10">
    <property type="entry name" value="Periplasmic binding protein-like II"/>
    <property type="match status" value="2"/>
</dbReference>
<feature type="domain" description="PBP" evidence="3">
    <location>
        <begin position="80"/>
        <end position="358"/>
    </location>
</feature>
<dbReference type="AlphaFoldDB" id="A0A9W9LNW9"/>
<dbReference type="Proteomes" id="UP001149163">
    <property type="component" value="Unassembled WGS sequence"/>
</dbReference>
<keyword evidence="5" id="KW-1185">Reference proteome</keyword>
<evidence type="ECO:0000313" key="5">
    <source>
        <dbReference type="Proteomes" id="UP001149163"/>
    </source>
</evidence>
<dbReference type="SUPFAM" id="SSF53850">
    <property type="entry name" value="Periplasmic binding protein-like II"/>
    <property type="match status" value="1"/>
</dbReference>
<comment type="caution">
    <text evidence="4">The sequence shown here is derived from an EMBL/GenBank/DDBJ whole genome shotgun (WGS) entry which is preliminary data.</text>
</comment>
<reference evidence="4" key="2">
    <citation type="journal article" date="2023" name="IMA Fungus">
        <title>Comparative genomic study of the Penicillium genus elucidates a diverse pangenome and 15 lateral gene transfer events.</title>
        <authorList>
            <person name="Petersen C."/>
            <person name="Sorensen T."/>
            <person name="Nielsen M.R."/>
            <person name="Sondergaard T.E."/>
            <person name="Sorensen J.L."/>
            <person name="Fitzpatrick D.A."/>
            <person name="Frisvad J.C."/>
            <person name="Nielsen K.L."/>
        </authorList>
    </citation>
    <scope>NUCLEOTIDE SEQUENCE</scope>
    <source>
        <strain evidence="4">IBT 26290</strain>
    </source>
</reference>
<organism evidence="4 5">
    <name type="scientific">Penicillium canariense</name>
    <dbReference type="NCBI Taxonomy" id="189055"/>
    <lineage>
        <taxon>Eukaryota</taxon>
        <taxon>Fungi</taxon>
        <taxon>Dikarya</taxon>
        <taxon>Ascomycota</taxon>
        <taxon>Pezizomycotina</taxon>
        <taxon>Eurotiomycetes</taxon>
        <taxon>Eurotiomycetidae</taxon>
        <taxon>Eurotiales</taxon>
        <taxon>Aspergillaceae</taxon>
        <taxon>Penicillium</taxon>
    </lineage>
</organism>
<evidence type="ECO:0000259" key="3">
    <source>
        <dbReference type="Pfam" id="PF12849"/>
    </source>
</evidence>
<evidence type="ECO:0000256" key="2">
    <source>
        <dbReference type="SAM" id="SignalP"/>
    </source>
</evidence>
<dbReference type="InterPro" id="IPR024370">
    <property type="entry name" value="PBP_domain"/>
</dbReference>
<protein>
    <recommendedName>
        <fullName evidence="3">PBP domain-containing protein</fullName>
    </recommendedName>
</protein>
<accession>A0A9W9LNW9</accession>
<evidence type="ECO:0000256" key="1">
    <source>
        <dbReference type="ARBA" id="ARBA00022729"/>
    </source>
</evidence>
<dbReference type="OrthoDB" id="5396650at2759"/>
<dbReference type="RefSeq" id="XP_056544052.1">
    <property type="nucleotide sequence ID" value="XM_056685310.1"/>
</dbReference>
<dbReference type="PANTHER" id="PTHR30570:SF6">
    <property type="entry name" value="PHOSPHATE-BINDING PROTEIN PSTS"/>
    <property type="match status" value="1"/>
</dbReference>
<dbReference type="PANTHER" id="PTHR30570">
    <property type="entry name" value="PERIPLASMIC PHOSPHATE BINDING COMPONENT OF PHOSPHATE ABC TRANSPORTER"/>
    <property type="match status" value="1"/>
</dbReference>
<keyword evidence="1 2" id="KW-0732">Signal</keyword>
<reference evidence="4" key="1">
    <citation type="submission" date="2022-11" db="EMBL/GenBank/DDBJ databases">
        <authorList>
            <person name="Petersen C."/>
        </authorList>
    </citation>
    <scope>NUCLEOTIDE SEQUENCE</scope>
    <source>
        <strain evidence="4">IBT 26290</strain>
    </source>
</reference>
<dbReference type="EMBL" id="JAPQKN010000002">
    <property type="protein sequence ID" value="KAJ5167591.1"/>
    <property type="molecule type" value="Genomic_DNA"/>
</dbReference>
<dbReference type="Pfam" id="PF12849">
    <property type="entry name" value="PBP_like_2"/>
    <property type="match status" value="1"/>
</dbReference>
<sequence>MKHSSSMILGFSLGFAGLSLGKTSNQAPFVNLMTPTLPTYASQTEEQAARGSLVGRFPGFKELLQPSIDPGLASYQPVTQPLQGNYTLASSDVLAVLSQQWIDAFMLMYPNVTMQIPAPHAGSLGALELTKGTLDGVFVSRELKPSDIDGFSAKFGYPPTSIPICGGSYRQFGFLDAMAFVVNKENPVEHLTFDQLDSIFSTTRARGGPSITTWGQLGVGGELGKSPINIYGIKPWNGFEEFIRQRVLSYNGRSGIAVNNTAKDPHVTWDATVFNMSRYVANDPAGIAYTGLAYIDRPVKVLGTTNPTTGNLVTPTYENIAMASWPLARIIYFNLNSPPHKGMDPVLRELVKFVLSKEGQQILLDQGVFLPFREFQQKSSLNLL</sequence>
<dbReference type="InterPro" id="IPR050811">
    <property type="entry name" value="Phosphate_ABC_transporter"/>
</dbReference>
<feature type="signal peptide" evidence="2">
    <location>
        <begin position="1"/>
        <end position="21"/>
    </location>
</feature>
<proteinExistence type="predicted"/>
<name>A0A9W9LNW9_9EURO</name>